<protein>
    <submittedName>
        <fullName evidence="1">Uncharacterized protein</fullName>
    </submittedName>
</protein>
<reference evidence="1 2" key="1">
    <citation type="journal article" date="2015" name="Stand. Genomic Sci.">
        <title>Genomic Encyclopedia of Bacterial and Archaeal Type Strains, Phase III: the genomes of soil and plant-associated and newly described type strains.</title>
        <authorList>
            <person name="Whitman W.B."/>
            <person name="Woyke T."/>
            <person name="Klenk H.P."/>
            <person name="Zhou Y."/>
            <person name="Lilburn T.G."/>
            <person name="Beck B.J."/>
            <person name="De Vos P."/>
            <person name="Vandamme P."/>
            <person name="Eisen J.A."/>
            <person name="Garrity G."/>
            <person name="Hugenholtz P."/>
            <person name="Kyrpides N.C."/>
        </authorList>
    </citation>
    <scope>NUCLEOTIDE SEQUENCE [LARGE SCALE GENOMIC DNA]</scope>
    <source>
        <strain evidence="1 2">CGMCC 1.10948</strain>
    </source>
</reference>
<gene>
    <name evidence="1" type="ORF">IQ16_04464</name>
</gene>
<dbReference type="Pfam" id="PF20383">
    <property type="entry name" value="DUF6678"/>
    <property type="match status" value="1"/>
</dbReference>
<evidence type="ECO:0000313" key="2">
    <source>
        <dbReference type="Proteomes" id="UP000316291"/>
    </source>
</evidence>
<dbReference type="OrthoDB" id="8235233at2"/>
<dbReference type="AlphaFoldDB" id="A0A562RFU1"/>
<comment type="caution">
    <text evidence="1">The sequence shown here is derived from an EMBL/GenBank/DDBJ whole genome shotgun (WGS) entry which is preliminary data.</text>
</comment>
<proteinExistence type="predicted"/>
<keyword evidence="2" id="KW-1185">Reference proteome</keyword>
<sequence length="129" mass="14899">MTLPPALPGDFVWGGRMAQQSDYYSVANDTKWRELREAMLALAPSDQPRFRCKNLETGNLSQWDGEWFHHWTSGGWEWMEWAELSTETAHQRELVRAILGRIRFAGEQTAAGFRIYGYIRNGEVAGYIE</sequence>
<dbReference type="RefSeq" id="WP_018645415.1">
    <property type="nucleotide sequence ID" value="NZ_VLLA01000011.1"/>
</dbReference>
<organism evidence="1 2">
    <name type="scientific">Bradyrhizobium huanghuaihaiense</name>
    <dbReference type="NCBI Taxonomy" id="990078"/>
    <lineage>
        <taxon>Bacteria</taxon>
        <taxon>Pseudomonadati</taxon>
        <taxon>Pseudomonadota</taxon>
        <taxon>Alphaproteobacteria</taxon>
        <taxon>Hyphomicrobiales</taxon>
        <taxon>Nitrobacteraceae</taxon>
        <taxon>Bradyrhizobium</taxon>
    </lineage>
</organism>
<name>A0A562RFU1_9BRAD</name>
<dbReference type="EMBL" id="VLLA01000011">
    <property type="protein sequence ID" value="TWI67939.1"/>
    <property type="molecule type" value="Genomic_DNA"/>
</dbReference>
<dbReference type="Proteomes" id="UP000316291">
    <property type="component" value="Unassembled WGS sequence"/>
</dbReference>
<dbReference type="InterPro" id="IPR046500">
    <property type="entry name" value="DUF6678"/>
</dbReference>
<accession>A0A562RFU1</accession>
<evidence type="ECO:0000313" key="1">
    <source>
        <dbReference type="EMBL" id="TWI67939.1"/>
    </source>
</evidence>